<dbReference type="PANTHER" id="PTHR31047:SF0">
    <property type="entry name" value="MEIOTICALLY UP-REGULATED GENE 157 PROTEIN"/>
    <property type="match status" value="1"/>
</dbReference>
<dbReference type="SMART" id="SM01149">
    <property type="entry name" value="DUF1237"/>
    <property type="match status" value="1"/>
</dbReference>
<dbReference type="Gene3D" id="1.50.10.10">
    <property type="match status" value="1"/>
</dbReference>
<dbReference type="PROSITE" id="PS51318">
    <property type="entry name" value="TAT"/>
    <property type="match status" value="1"/>
</dbReference>
<protein>
    <submittedName>
        <fullName evidence="3">Glycoside hydrolase family 125 protein</fullName>
    </submittedName>
</protein>
<keyword evidence="3" id="KW-0378">Hydrolase</keyword>
<feature type="signal peptide" evidence="2">
    <location>
        <begin position="1"/>
        <end position="23"/>
    </location>
</feature>
<dbReference type="InterPro" id="IPR006311">
    <property type="entry name" value="TAT_signal"/>
</dbReference>
<dbReference type="PIRSF" id="PIRSF028846">
    <property type="entry name" value="UCP028846"/>
    <property type="match status" value="1"/>
</dbReference>
<evidence type="ECO:0000256" key="2">
    <source>
        <dbReference type="SAM" id="SignalP"/>
    </source>
</evidence>
<dbReference type="EMBL" id="CP084930">
    <property type="protein sequence ID" value="USI72742.1"/>
    <property type="molecule type" value="Genomic_DNA"/>
</dbReference>
<name>A0ABY4X746_9SPHN</name>
<proteinExistence type="predicted"/>
<organism evidence="3 4">
    <name type="scientific">Sphingomonas morindae</name>
    <dbReference type="NCBI Taxonomy" id="1541170"/>
    <lineage>
        <taxon>Bacteria</taxon>
        <taxon>Pseudomonadati</taxon>
        <taxon>Pseudomonadota</taxon>
        <taxon>Alphaproteobacteria</taxon>
        <taxon>Sphingomonadales</taxon>
        <taxon>Sphingomonadaceae</taxon>
        <taxon>Sphingomonas</taxon>
    </lineage>
</organism>
<evidence type="ECO:0000256" key="1">
    <source>
        <dbReference type="SAM" id="MobiDB-lite"/>
    </source>
</evidence>
<gene>
    <name evidence="3" type="ORF">LHA26_15945</name>
</gene>
<reference evidence="3" key="1">
    <citation type="journal article" date="2022" name="Toxins">
        <title>Genomic Analysis of Sphingopyxis sp. USTB-05 for Biodegrading Cyanobacterial Hepatotoxins.</title>
        <authorList>
            <person name="Liu C."/>
            <person name="Xu Q."/>
            <person name="Zhao Z."/>
            <person name="Zhang H."/>
            <person name="Liu X."/>
            <person name="Yin C."/>
            <person name="Liu Y."/>
            <person name="Yan H."/>
        </authorList>
    </citation>
    <scope>NUCLEOTIDE SEQUENCE</scope>
    <source>
        <strain evidence="3">NBD5</strain>
    </source>
</reference>
<feature type="compositionally biased region" description="Low complexity" evidence="1">
    <location>
        <begin position="16"/>
        <end position="27"/>
    </location>
</feature>
<keyword evidence="4" id="KW-1185">Reference proteome</keyword>
<dbReference type="GO" id="GO:0016787">
    <property type="term" value="F:hydrolase activity"/>
    <property type="evidence" value="ECO:0007669"/>
    <property type="project" value="UniProtKB-KW"/>
</dbReference>
<feature type="compositionally biased region" description="Pro residues" evidence="1">
    <location>
        <begin position="28"/>
        <end position="38"/>
    </location>
</feature>
<accession>A0ABY4X746</accession>
<dbReference type="InterPro" id="IPR008928">
    <property type="entry name" value="6-hairpin_glycosidase_sf"/>
</dbReference>
<dbReference type="Pfam" id="PF06824">
    <property type="entry name" value="Glyco_hydro_125"/>
    <property type="match status" value="1"/>
</dbReference>
<dbReference type="PANTHER" id="PTHR31047">
    <property type="entry name" value="MEIOTICALLY UP-REGULATED GENE 157 PROTEIN"/>
    <property type="match status" value="1"/>
</dbReference>
<keyword evidence="2" id="KW-0732">Signal</keyword>
<dbReference type="InterPro" id="IPR008313">
    <property type="entry name" value="GH125"/>
</dbReference>
<feature type="region of interest" description="Disordered" evidence="1">
    <location>
        <begin position="16"/>
        <end position="45"/>
    </location>
</feature>
<dbReference type="Proteomes" id="UP001056937">
    <property type="component" value="Chromosome 1"/>
</dbReference>
<evidence type="ECO:0000313" key="4">
    <source>
        <dbReference type="Proteomes" id="UP001056937"/>
    </source>
</evidence>
<dbReference type="RefSeq" id="WP_252166550.1">
    <property type="nucleotide sequence ID" value="NZ_CP084930.1"/>
</dbReference>
<sequence>MSLTRRAALIGGLAASAAQPARAAAPSAPAPSRRPPPGARRFSSPAVEREIARVQARIGDPKLRWMFGNCYPNTLDTTVRMGQVDGAPDAFVITGDIPCLWLRDSSAQLRPYLHLVRGDAALRTLFRGLIARQARSILIDPYANAFLENPDARSDLDWAIHDQTEMKPGVAERKWEIDSLCYPIRLAHDYWRATGDTRPFDARWAAAARLSLATLRAQQRLHDAGPYRFLRASDRATETLPLDGYGNPTRKVGLIHSGFRPSDDACLYPFLIPSNLFAVTALRELAALAQGARGDAALAAEAAGLADAVAAALARHGRMRLEDGSEIWAYEVDGFGNTLFMDDANVPSLLGLAYLRCADPADPLWRRTAAAAWSPRNPYFFRGAAGEGIGGPHVGLGQIWPMSIIMRAFTETDDGRLRTWLRMLRDTDAGTGFMHESFDSGDPRRFTRSWFAWANGLFGELIIDIAARRPRLLETPL</sequence>
<evidence type="ECO:0000313" key="3">
    <source>
        <dbReference type="EMBL" id="USI72742.1"/>
    </source>
</evidence>
<dbReference type="InterPro" id="IPR012341">
    <property type="entry name" value="6hp_glycosidase-like_sf"/>
</dbReference>
<dbReference type="SUPFAM" id="SSF48208">
    <property type="entry name" value="Six-hairpin glycosidases"/>
    <property type="match status" value="1"/>
</dbReference>
<feature type="chain" id="PRO_5047312020" evidence="2">
    <location>
        <begin position="24"/>
        <end position="477"/>
    </location>
</feature>